<keyword evidence="1" id="KW-0472">Membrane</keyword>
<protein>
    <submittedName>
        <fullName evidence="2">Uncharacterized protein</fullName>
    </submittedName>
</protein>
<evidence type="ECO:0000256" key="1">
    <source>
        <dbReference type="SAM" id="Phobius"/>
    </source>
</evidence>
<gene>
    <name evidence="2" type="ORF">Q8W42_13720</name>
</gene>
<reference evidence="2" key="1">
    <citation type="submission" date="2023-07" db="EMBL/GenBank/DDBJ databases">
        <title>Genome content predicts the carbon catabolic preferences of heterotrophic bacteria.</title>
        <authorList>
            <person name="Gralka M."/>
        </authorList>
    </citation>
    <scope>NUCLEOTIDE SEQUENCE</scope>
    <source>
        <strain evidence="2">6E02</strain>
    </source>
</reference>
<comment type="caution">
    <text evidence="2">The sequence shown here is derived from an EMBL/GenBank/DDBJ whole genome shotgun (WGS) entry which is preliminary data.</text>
</comment>
<name>A0AB35MZP2_VIBSP</name>
<evidence type="ECO:0000313" key="2">
    <source>
        <dbReference type="EMBL" id="MDP2501773.1"/>
    </source>
</evidence>
<proteinExistence type="predicted"/>
<evidence type="ECO:0000313" key="3">
    <source>
        <dbReference type="Proteomes" id="UP001177935"/>
    </source>
</evidence>
<organism evidence="2 3">
    <name type="scientific">Vibrio splendidus</name>
    <dbReference type="NCBI Taxonomy" id="29497"/>
    <lineage>
        <taxon>Bacteria</taxon>
        <taxon>Pseudomonadati</taxon>
        <taxon>Pseudomonadota</taxon>
        <taxon>Gammaproteobacteria</taxon>
        <taxon>Vibrionales</taxon>
        <taxon>Vibrionaceae</taxon>
        <taxon>Vibrio</taxon>
    </lineage>
</organism>
<keyword evidence="1" id="KW-0812">Transmembrane</keyword>
<dbReference type="AlphaFoldDB" id="A0AB35MZP2"/>
<dbReference type="EMBL" id="JAUYVL010000007">
    <property type="protein sequence ID" value="MDP2501773.1"/>
    <property type="molecule type" value="Genomic_DNA"/>
</dbReference>
<dbReference type="RefSeq" id="WP_257789282.1">
    <property type="nucleotide sequence ID" value="NZ_CAWNTE010000091.1"/>
</dbReference>
<accession>A0AB35MZP2</accession>
<keyword evidence="1" id="KW-1133">Transmembrane helix</keyword>
<sequence>MKNLILIFGVICGSMAAVMIFVGMLMASWWSVDFLVLSHQT</sequence>
<feature type="transmembrane region" description="Helical" evidence="1">
    <location>
        <begin position="7"/>
        <end position="30"/>
    </location>
</feature>
<dbReference type="Proteomes" id="UP001177935">
    <property type="component" value="Unassembled WGS sequence"/>
</dbReference>